<dbReference type="AlphaFoldDB" id="A0A2P5PAA1"/>
<keyword evidence="3" id="KW-1185">Reference proteome</keyword>
<feature type="compositionally biased region" description="Low complexity" evidence="1">
    <location>
        <begin position="41"/>
        <end position="52"/>
    </location>
</feature>
<gene>
    <name evidence="2" type="ORF">JP09_000600</name>
</gene>
<proteinExistence type="predicted"/>
<name>A0A2P5PAA1_9CHLR</name>
<evidence type="ECO:0000313" key="3">
    <source>
        <dbReference type="Proteomes" id="UP000235653"/>
    </source>
</evidence>
<comment type="caution">
    <text evidence="2">The sequence shown here is derived from an EMBL/GenBank/DDBJ whole genome shotgun (WGS) entry which is preliminary data.</text>
</comment>
<protein>
    <submittedName>
        <fullName evidence="2">Uncharacterized protein</fullName>
    </submittedName>
</protein>
<sequence length="78" mass="8315">MLKQPNRSQEAFMKRGFPIGWIASLIGILTAMAVSVGCGDSLQSSKSPSQNSGATNPPSSSLQVQTRIVLAEMFTGDW</sequence>
<feature type="compositionally biased region" description="Polar residues" evidence="1">
    <location>
        <begin position="53"/>
        <end position="63"/>
    </location>
</feature>
<accession>A0A2P5PAA1</accession>
<organism evidence="2 3">
    <name type="scientific">Dehalogenimonas etheniformans</name>
    <dbReference type="NCBI Taxonomy" id="1536648"/>
    <lineage>
        <taxon>Bacteria</taxon>
        <taxon>Bacillati</taxon>
        <taxon>Chloroflexota</taxon>
        <taxon>Dehalococcoidia</taxon>
        <taxon>Dehalococcoidales</taxon>
        <taxon>Dehalococcoidaceae</taxon>
        <taxon>Dehalogenimonas</taxon>
    </lineage>
</organism>
<evidence type="ECO:0000313" key="2">
    <source>
        <dbReference type="EMBL" id="PPD59210.1"/>
    </source>
</evidence>
<dbReference type="EMBL" id="JQAN02000001">
    <property type="protein sequence ID" value="PPD59210.1"/>
    <property type="molecule type" value="Genomic_DNA"/>
</dbReference>
<dbReference type="Proteomes" id="UP000235653">
    <property type="component" value="Unassembled WGS sequence"/>
</dbReference>
<reference evidence="2 3" key="1">
    <citation type="journal article" date="2017" name="ISME J.">
        <title>Grape pomace compost harbors organohalide-respiring Dehalogenimonas species with novel reductive dehalogenase genes.</title>
        <authorList>
            <person name="Yang Y."/>
            <person name="Higgins S.A."/>
            <person name="Yan J."/>
            <person name="Simsir B."/>
            <person name="Chourey K."/>
            <person name="Iyer R."/>
            <person name="Hettich R.L."/>
            <person name="Baldwin B."/>
            <person name="Ogles D.M."/>
            <person name="Loffler F.E."/>
        </authorList>
    </citation>
    <scope>NUCLEOTIDE SEQUENCE [LARGE SCALE GENOMIC DNA]</scope>
    <source>
        <strain evidence="2 3">GP</strain>
    </source>
</reference>
<feature type="region of interest" description="Disordered" evidence="1">
    <location>
        <begin position="39"/>
        <end position="63"/>
    </location>
</feature>
<evidence type="ECO:0000256" key="1">
    <source>
        <dbReference type="SAM" id="MobiDB-lite"/>
    </source>
</evidence>